<feature type="binding site" evidence="12">
    <location>
        <begin position="59"/>
        <end position="66"/>
    </location>
    <ligand>
        <name>ATP</name>
        <dbReference type="ChEBI" id="CHEBI:30616"/>
    </ligand>
</feature>
<proteinExistence type="inferred from homology"/>
<dbReference type="PANTHER" id="PTHR32182:SF0">
    <property type="entry name" value="DNA REPLICATION AND REPAIR PROTEIN RECF"/>
    <property type="match status" value="1"/>
</dbReference>
<evidence type="ECO:0000256" key="5">
    <source>
        <dbReference type="ARBA" id="ARBA00022705"/>
    </source>
</evidence>
<evidence type="ECO:0000313" key="15">
    <source>
        <dbReference type="EMBL" id="RCW64578.1"/>
    </source>
</evidence>
<dbReference type="GO" id="GO:0005737">
    <property type="term" value="C:cytoplasm"/>
    <property type="evidence" value="ECO:0007669"/>
    <property type="project" value="UniProtKB-SubCell"/>
</dbReference>
<dbReference type="InterPro" id="IPR042174">
    <property type="entry name" value="RecF_2"/>
</dbReference>
<organism evidence="15 16">
    <name type="scientific">Saliterribacillus persicus</name>
    <dbReference type="NCBI Taxonomy" id="930114"/>
    <lineage>
        <taxon>Bacteria</taxon>
        <taxon>Bacillati</taxon>
        <taxon>Bacillota</taxon>
        <taxon>Bacilli</taxon>
        <taxon>Bacillales</taxon>
        <taxon>Bacillaceae</taxon>
        <taxon>Saliterribacillus</taxon>
    </lineage>
</organism>
<dbReference type="NCBIfam" id="TIGR00611">
    <property type="entry name" value="recf"/>
    <property type="match status" value="1"/>
</dbReference>
<keyword evidence="7 12" id="KW-0227">DNA damage</keyword>
<keyword evidence="10 12" id="KW-0234">DNA repair</keyword>
<dbReference type="PROSITE" id="PS00618">
    <property type="entry name" value="RECF_2"/>
    <property type="match status" value="1"/>
</dbReference>
<dbReference type="Gene3D" id="1.20.1050.90">
    <property type="entry name" value="RecF/RecN/SMC, N-terminal domain"/>
    <property type="match status" value="1"/>
</dbReference>
<gene>
    <name evidence="12" type="primary">recF</name>
    <name evidence="15" type="ORF">DFR57_11362</name>
</gene>
<evidence type="ECO:0000256" key="7">
    <source>
        <dbReference type="ARBA" id="ARBA00022763"/>
    </source>
</evidence>
<comment type="function">
    <text evidence="12 13">The RecF protein is involved in DNA metabolism; it is required for DNA replication and normal SOS inducibility. RecF binds preferentially to single-stranded, linear DNA. It also seems to bind ATP.</text>
</comment>
<dbReference type="Gene3D" id="3.40.50.300">
    <property type="entry name" value="P-loop containing nucleotide triphosphate hydrolases"/>
    <property type="match status" value="1"/>
</dbReference>
<evidence type="ECO:0000256" key="10">
    <source>
        <dbReference type="ARBA" id="ARBA00023204"/>
    </source>
</evidence>
<evidence type="ECO:0000256" key="9">
    <source>
        <dbReference type="ARBA" id="ARBA00023125"/>
    </source>
</evidence>
<dbReference type="FunFam" id="1.20.1050.90:FF:000002">
    <property type="entry name" value="DNA replication and repair protein RecF"/>
    <property type="match status" value="1"/>
</dbReference>
<comment type="similarity">
    <text evidence="2 12 13">Belongs to the RecF family.</text>
</comment>
<evidence type="ECO:0000256" key="6">
    <source>
        <dbReference type="ARBA" id="ARBA00022741"/>
    </source>
</evidence>
<evidence type="ECO:0000256" key="2">
    <source>
        <dbReference type="ARBA" id="ARBA00008016"/>
    </source>
</evidence>
<evidence type="ECO:0000256" key="8">
    <source>
        <dbReference type="ARBA" id="ARBA00022840"/>
    </source>
</evidence>
<evidence type="ECO:0000256" key="11">
    <source>
        <dbReference type="ARBA" id="ARBA00023236"/>
    </source>
</evidence>
<evidence type="ECO:0000256" key="3">
    <source>
        <dbReference type="ARBA" id="ARBA00020170"/>
    </source>
</evidence>
<dbReference type="InterPro" id="IPR001238">
    <property type="entry name" value="DNA-binding_RecF"/>
</dbReference>
<keyword evidence="6 12" id="KW-0547">Nucleotide-binding</keyword>
<keyword evidence="16" id="KW-1185">Reference proteome</keyword>
<protein>
    <recommendedName>
        <fullName evidence="3 12">DNA replication and repair protein RecF</fullName>
    </recommendedName>
</protein>
<dbReference type="SUPFAM" id="SSF52540">
    <property type="entry name" value="P-loop containing nucleoside triphosphate hydrolases"/>
    <property type="match status" value="1"/>
</dbReference>
<keyword evidence="11 12" id="KW-0742">SOS response</keyword>
<keyword evidence="4 12" id="KW-0963">Cytoplasm</keyword>
<sequence>MATSKNDLLTYASSFRMSKGSEQARKGNPMFIKELKLKNYRNYDVMTIPFDDKINVIIGENAQGKTNLMEAIYVLAFTKSHRTSKDKELIQWDQEYATIEGIIEKRKQTFPLHIQLSTKGKKAKLNHLEQRRLSDYIGALNVVMFAPEDLTLVKGSPQVRRRFIDMEIGQIQPIYIYHLGQYLKILKQRNHLLKQLQRNKTNDQALLEVMTEQLIEHAAIIVEKRFRFLKLLRTLAIPIHKGISRGLETLYIRYQATIDVEEEDDRTKIAQVYQEAFKKHLQKEIERGTTLLGPHRDDLVFFVNEKDVQTYGSQGQQRTTALSIKLAEIDLIYNEVGDYPVLLLDDVLSELDDYRQSHLLDTIEGKVQTFVSTTSVDGIHHHTLNKAEIFTVDKGKIKHAKRG</sequence>
<accession>A0A368XC56</accession>
<dbReference type="GO" id="GO:0006260">
    <property type="term" value="P:DNA replication"/>
    <property type="evidence" value="ECO:0007669"/>
    <property type="project" value="UniProtKB-UniRule"/>
</dbReference>
<dbReference type="Proteomes" id="UP000252585">
    <property type="component" value="Unassembled WGS sequence"/>
</dbReference>
<dbReference type="AlphaFoldDB" id="A0A368XC56"/>
<evidence type="ECO:0000256" key="1">
    <source>
        <dbReference type="ARBA" id="ARBA00004496"/>
    </source>
</evidence>
<comment type="caution">
    <text evidence="15">The sequence shown here is derived from an EMBL/GenBank/DDBJ whole genome shotgun (WGS) entry which is preliminary data.</text>
</comment>
<dbReference type="PANTHER" id="PTHR32182">
    <property type="entry name" value="DNA REPLICATION AND REPAIR PROTEIN RECF"/>
    <property type="match status" value="1"/>
</dbReference>
<dbReference type="Pfam" id="PF02463">
    <property type="entry name" value="SMC_N"/>
    <property type="match status" value="1"/>
</dbReference>
<reference evidence="15 16" key="1">
    <citation type="submission" date="2018-07" db="EMBL/GenBank/DDBJ databases">
        <title>Genomic Encyclopedia of Type Strains, Phase IV (KMG-IV): sequencing the most valuable type-strain genomes for metagenomic binning, comparative biology and taxonomic classification.</title>
        <authorList>
            <person name="Goeker M."/>
        </authorList>
    </citation>
    <scope>NUCLEOTIDE SEQUENCE [LARGE SCALE GENOMIC DNA]</scope>
    <source>
        <strain evidence="15 16">DSM 27696</strain>
    </source>
</reference>
<evidence type="ECO:0000313" key="16">
    <source>
        <dbReference type="Proteomes" id="UP000252585"/>
    </source>
</evidence>
<dbReference type="InterPro" id="IPR018078">
    <property type="entry name" value="DNA-binding_RecF_CS"/>
</dbReference>
<dbReference type="GO" id="GO:0003697">
    <property type="term" value="F:single-stranded DNA binding"/>
    <property type="evidence" value="ECO:0007669"/>
    <property type="project" value="UniProtKB-UniRule"/>
</dbReference>
<evidence type="ECO:0000259" key="14">
    <source>
        <dbReference type="Pfam" id="PF02463"/>
    </source>
</evidence>
<name>A0A368XC56_9BACI</name>
<dbReference type="PROSITE" id="PS00617">
    <property type="entry name" value="RECF_1"/>
    <property type="match status" value="1"/>
</dbReference>
<evidence type="ECO:0000256" key="4">
    <source>
        <dbReference type="ARBA" id="ARBA00022490"/>
    </source>
</evidence>
<feature type="domain" description="RecF/RecN/SMC N-terminal" evidence="14">
    <location>
        <begin position="31"/>
        <end position="377"/>
    </location>
</feature>
<dbReference type="GO" id="GO:0009432">
    <property type="term" value="P:SOS response"/>
    <property type="evidence" value="ECO:0007669"/>
    <property type="project" value="UniProtKB-UniRule"/>
</dbReference>
<dbReference type="GO" id="GO:0000731">
    <property type="term" value="P:DNA synthesis involved in DNA repair"/>
    <property type="evidence" value="ECO:0007669"/>
    <property type="project" value="TreeGrafter"/>
</dbReference>
<evidence type="ECO:0000256" key="13">
    <source>
        <dbReference type="RuleBase" id="RU000578"/>
    </source>
</evidence>
<dbReference type="GO" id="GO:0005524">
    <property type="term" value="F:ATP binding"/>
    <property type="evidence" value="ECO:0007669"/>
    <property type="project" value="UniProtKB-UniRule"/>
</dbReference>
<comment type="subcellular location">
    <subcellularLocation>
        <location evidence="1 12 13">Cytoplasm</location>
    </subcellularLocation>
</comment>
<keyword evidence="5 12" id="KW-0235">DNA replication</keyword>
<dbReference type="InterPro" id="IPR027417">
    <property type="entry name" value="P-loop_NTPase"/>
</dbReference>
<dbReference type="CDD" id="cd03242">
    <property type="entry name" value="ABC_RecF"/>
    <property type="match status" value="1"/>
</dbReference>
<evidence type="ECO:0000256" key="12">
    <source>
        <dbReference type="HAMAP-Rule" id="MF_00365"/>
    </source>
</evidence>
<keyword evidence="9 12" id="KW-0238">DNA-binding</keyword>
<dbReference type="GO" id="GO:0006302">
    <property type="term" value="P:double-strand break repair"/>
    <property type="evidence" value="ECO:0007669"/>
    <property type="project" value="TreeGrafter"/>
</dbReference>
<dbReference type="EMBL" id="QPJJ01000013">
    <property type="protein sequence ID" value="RCW64578.1"/>
    <property type="molecule type" value="Genomic_DNA"/>
</dbReference>
<dbReference type="HAMAP" id="MF_00365">
    <property type="entry name" value="RecF"/>
    <property type="match status" value="1"/>
</dbReference>
<dbReference type="InterPro" id="IPR003395">
    <property type="entry name" value="RecF/RecN/SMC_N"/>
</dbReference>
<keyword evidence="8 12" id="KW-0067">ATP-binding</keyword>